<dbReference type="SUPFAM" id="SSF53756">
    <property type="entry name" value="UDP-Glycosyltransferase/glycogen phosphorylase"/>
    <property type="match status" value="1"/>
</dbReference>
<dbReference type="GO" id="GO:0016757">
    <property type="term" value="F:glycosyltransferase activity"/>
    <property type="evidence" value="ECO:0007669"/>
    <property type="project" value="UniProtKB-ARBA"/>
</dbReference>
<evidence type="ECO:0000313" key="2">
    <source>
        <dbReference type="EMBL" id="MCK6259487.1"/>
    </source>
</evidence>
<organism evidence="2 3">
    <name type="scientific">Fictibacillus marinisediminis</name>
    <dbReference type="NCBI Taxonomy" id="2878389"/>
    <lineage>
        <taxon>Bacteria</taxon>
        <taxon>Bacillati</taxon>
        <taxon>Bacillota</taxon>
        <taxon>Bacilli</taxon>
        <taxon>Bacillales</taxon>
        <taxon>Fictibacillaceae</taxon>
        <taxon>Fictibacillus</taxon>
    </lineage>
</organism>
<dbReference type="RefSeq" id="WP_248254855.1">
    <property type="nucleotide sequence ID" value="NZ_JAIWJX010000004.1"/>
</dbReference>
<sequence>MANILISTQRLLGHLLPGIKLGKVLKEKGHQVVMLGHSSNHKMICEAGLEFIEIGWDKVPNLYLYEFYSEIISQIGNKKFDLFICDSTQSPPVYVAEKMKVPWVSFQTTIPLPEAFMPGRERVNRRLRDEYTNHLNTLRRKIGLPLLDSESYRTRGDLVGLSSQLHLIMVYPELIDEKIAAYFPPNSYVVGNINYQKNTLSPDIKRTLATRKTKILVCTSSIPRLEYRETMNRYIETVIDLFADHAEVQLLISDTQEWWEEELPLNVNWIQETPIHDQLIPFVDLVITHGGCGTLQNIIKSGKPMVIIPLGGDHEVLGDKCRRLGVAELIFPQDLTPTRLAQGIEGAIENAKSSRSLALMEQTNRYQPEVRSAELIEDIILR</sequence>
<dbReference type="EMBL" id="JAIWJX010000004">
    <property type="protein sequence ID" value="MCK6259487.1"/>
    <property type="molecule type" value="Genomic_DNA"/>
</dbReference>
<comment type="caution">
    <text evidence="2">The sequence shown here is derived from an EMBL/GenBank/DDBJ whole genome shotgun (WGS) entry which is preliminary data.</text>
</comment>
<reference evidence="2" key="1">
    <citation type="submission" date="2021-09" db="EMBL/GenBank/DDBJ databases">
        <title>Genome analysis of Fictibacillus sp. KIGAM418 isolated from marine sediment.</title>
        <authorList>
            <person name="Seo M.-J."/>
            <person name="Cho E.-S."/>
            <person name="Hwang C.Y."/>
        </authorList>
    </citation>
    <scope>NUCLEOTIDE SEQUENCE</scope>
    <source>
        <strain evidence="2">KIGAM418</strain>
    </source>
</reference>
<dbReference type="InterPro" id="IPR050426">
    <property type="entry name" value="Glycosyltransferase_28"/>
</dbReference>
<accession>A0A9X1XEK7</accession>
<protein>
    <recommendedName>
        <fullName evidence="1">Erythromycin biosynthesis protein CIII-like C-terminal domain-containing protein</fullName>
    </recommendedName>
</protein>
<keyword evidence="3" id="KW-1185">Reference proteome</keyword>
<gene>
    <name evidence="2" type="ORF">LCY76_23225</name>
</gene>
<dbReference type="PANTHER" id="PTHR48050:SF13">
    <property type="entry name" value="STEROL 3-BETA-GLUCOSYLTRANSFERASE UGT80A2"/>
    <property type="match status" value="1"/>
</dbReference>
<proteinExistence type="predicted"/>
<dbReference type="Pfam" id="PF06722">
    <property type="entry name" value="EryCIII-like_C"/>
    <property type="match status" value="1"/>
</dbReference>
<dbReference type="InterPro" id="IPR010610">
    <property type="entry name" value="EryCIII-like_C"/>
</dbReference>
<evidence type="ECO:0000313" key="3">
    <source>
        <dbReference type="Proteomes" id="UP001139011"/>
    </source>
</evidence>
<dbReference type="Gene3D" id="3.40.50.2000">
    <property type="entry name" value="Glycogen Phosphorylase B"/>
    <property type="match status" value="2"/>
</dbReference>
<dbReference type="PANTHER" id="PTHR48050">
    <property type="entry name" value="STEROL 3-BETA-GLUCOSYLTRANSFERASE"/>
    <property type="match status" value="1"/>
</dbReference>
<dbReference type="AlphaFoldDB" id="A0A9X1XEK7"/>
<name>A0A9X1XEK7_9BACL</name>
<feature type="domain" description="Erythromycin biosynthesis protein CIII-like C-terminal" evidence="1">
    <location>
        <begin position="246"/>
        <end position="368"/>
    </location>
</feature>
<evidence type="ECO:0000259" key="1">
    <source>
        <dbReference type="Pfam" id="PF06722"/>
    </source>
</evidence>
<dbReference type="Proteomes" id="UP001139011">
    <property type="component" value="Unassembled WGS sequence"/>
</dbReference>